<name>A0ABY4MU55_9MICO</name>
<feature type="transmembrane region" description="Helical" evidence="2">
    <location>
        <begin position="53"/>
        <end position="74"/>
    </location>
</feature>
<dbReference type="EMBL" id="CP097160">
    <property type="protein sequence ID" value="UQN13951.1"/>
    <property type="molecule type" value="Genomic_DNA"/>
</dbReference>
<accession>A0ABY4MU55</accession>
<feature type="compositionally biased region" description="Low complexity" evidence="1">
    <location>
        <begin position="98"/>
        <end position="112"/>
    </location>
</feature>
<proteinExistence type="predicted"/>
<feature type="transmembrane region" description="Helical" evidence="2">
    <location>
        <begin position="161"/>
        <end position="187"/>
    </location>
</feature>
<protein>
    <submittedName>
        <fullName evidence="3">Small multidrug efflux protein</fullName>
    </submittedName>
</protein>
<sequence>MNPVADLVVRFQELVAQVPELIQPLIVAVAALVPFIEGEGAASIGIVGGIHPAWAALAGIIGNFAIVTLVVLITSRVREGAKARSAQRQAVAVGAPGVPATAADAPGGSAAEPESKGRQRFRMWVNRFGVPGASLLGPLAIPTHFTAAMLVGMGAKRGWVLLWQGIAIVLWTVALTLLITGVTTFVLR</sequence>
<reference evidence="3" key="1">
    <citation type="submission" date="2022-05" db="EMBL/GenBank/DDBJ databases">
        <title>Complete genome sequence of toluene-degrading Gulosibacter sediminis strain ACHW.36C.</title>
        <authorList>
            <person name="Wai A.C."/>
            <person name="Lai G.K."/>
            <person name="Griffin S.D."/>
            <person name="Leung F.C."/>
        </authorList>
    </citation>
    <scope>NUCLEOTIDE SEQUENCE [LARGE SCALE GENOMIC DNA]</scope>
    <source>
        <strain evidence="3">ACHW.36C</strain>
    </source>
</reference>
<keyword evidence="2" id="KW-1133">Transmembrane helix</keyword>
<evidence type="ECO:0000256" key="2">
    <source>
        <dbReference type="SAM" id="Phobius"/>
    </source>
</evidence>
<feature type="transmembrane region" description="Helical" evidence="2">
    <location>
        <begin position="128"/>
        <end position="155"/>
    </location>
</feature>
<feature type="region of interest" description="Disordered" evidence="1">
    <location>
        <begin position="98"/>
        <end position="117"/>
    </location>
</feature>
<organism evidence="3">
    <name type="scientific">Gulosibacter sediminis</name>
    <dbReference type="NCBI Taxonomy" id="1729695"/>
    <lineage>
        <taxon>Bacteria</taxon>
        <taxon>Bacillati</taxon>
        <taxon>Actinomycetota</taxon>
        <taxon>Actinomycetes</taxon>
        <taxon>Micrococcales</taxon>
        <taxon>Microbacteriaceae</taxon>
        <taxon>Gulosibacter</taxon>
    </lineage>
</organism>
<gene>
    <name evidence="3" type="ORF">M3M28_07695</name>
</gene>
<evidence type="ECO:0000256" key="1">
    <source>
        <dbReference type="SAM" id="MobiDB-lite"/>
    </source>
</evidence>
<evidence type="ECO:0000313" key="3">
    <source>
        <dbReference type="EMBL" id="UQN13951.1"/>
    </source>
</evidence>
<keyword evidence="2" id="KW-0812">Transmembrane</keyword>
<keyword evidence="2" id="KW-0472">Membrane</keyword>